<evidence type="ECO:0000313" key="2">
    <source>
        <dbReference type="Proteomes" id="UP000585050"/>
    </source>
</evidence>
<dbReference type="RefSeq" id="WP_168885667.1">
    <property type="nucleotide sequence ID" value="NZ_JABAIL010000016.1"/>
</dbReference>
<sequence length="86" mass="10271">MGIVNERKYALECVQQLQQYINSFEGNEDEMYGHVLKLFSRIWSSDEGMAQHLALKLVDRHKLDVINFYLEFDSSNEEIFLLFYKM</sequence>
<comment type="caution">
    <text evidence="1">The sequence shown here is derived from an EMBL/GenBank/DDBJ whole genome shotgun (WGS) entry which is preliminary data.</text>
</comment>
<dbReference type="AlphaFoldDB" id="A0A7X8SRJ5"/>
<accession>A0A7X8SRJ5</accession>
<keyword evidence="2" id="KW-1185">Reference proteome</keyword>
<proteinExistence type="predicted"/>
<protein>
    <submittedName>
        <fullName evidence="1">Uncharacterized protein</fullName>
    </submittedName>
</protein>
<dbReference type="EMBL" id="JABAIL010000016">
    <property type="protein sequence ID" value="NLR94958.1"/>
    <property type="molecule type" value="Genomic_DNA"/>
</dbReference>
<gene>
    <name evidence="1" type="ORF">HGP29_27375</name>
</gene>
<organism evidence="1 2">
    <name type="scientific">Flammeovirga agarivorans</name>
    <dbReference type="NCBI Taxonomy" id="2726742"/>
    <lineage>
        <taxon>Bacteria</taxon>
        <taxon>Pseudomonadati</taxon>
        <taxon>Bacteroidota</taxon>
        <taxon>Cytophagia</taxon>
        <taxon>Cytophagales</taxon>
        <taxon>Flammeovirgaceae</taxon>
        <taxon>Flammeovirga</taxon>
    </lineage>
</organism>
<name>A0A7X8SRJ5_9BACT</name>
<evidence type="ECO:0000313" key="1">
    <source>
        <dbReference type="EMBL" id="NLR94958.1"/>
    </source>
</evidence>
<reference evidence="1 2" key="1">
    <citation type="submission" date="2020-04" db="EMBL/GenBank/DDBJ databases">
        <title>Flammeovirga sp. SR4, a novel species isolated from seawater.</title>
        <authorList>
            <person name="Wang X."/>
        </authorList>
    </citation>
    <scope>NUCLEOTIDE SEQUENCE [LARGE SCALE GENOMIC DNA]</scope>
    <source>
        <strain evidence="1 2">SR4</strain>
    </source>
</reference>
<dbReference type="Proteomes" id="UP000585050">
    <property type="component" value="Unassembled WGS sequence"/>
</dbReference>